<feature type="compositionally biased region" description="Basic residues" evidence="1">
    <location>
        <begin position="68"/>
        <end position="77"/>
    </location>
</feature>
<sequence length="298" mass="33433">MPGTSIADNEIIPRTTRRLHSDDRTRLMRSTRKIQEVVGETPYLVDLSSGSPTASVMDAQAAAGSHRHDAKRLRRRHRDADRDAADDAARPLLYIHVPDPAPGDTSTPPTRAPSPTLTVVLNLDERRYGVKDESARRRTMAKLVRTLGEHVPPALVFPPESPAAERRARRLTMRTVRSDRESVAGGHGHRARRRSSAARPQGRVDPISHGWVWVGRPEEIPAGVRVRMRRPWPESGAPFDRAIVGADDYPRQAPQYSMPPRTALHGVQRTEEEWTGEWVGAGQNMDDVLWQLRNLRVK</sequence>
<accession>A0AAD6YAQ5</accession>
<evidence type="ECO:0000313" key="3">
    <source>
        <dbReference type="Proteomes" id="UP001219525"/>
    </source>
</evidence>
<evidence type="ECO:0000313" key="2">
    <source>
        <dbReference type="EMBL" id="KAJ7208851.1"/>
    </source>
</evidence>
<gene>
    <name evidence="2" type="ORF">GGX14DRAFT_632743</name>
</gene>
<organism evidence="2 3">
    <name type="scientific">Mycena pura</name>
    <dbReference type="NCBI Taxonomy" id="153505"/>
    <lineage>
        <taxon>Eukaryota</taxon>
        <taxon>Fungi</taxon>
        <taxon>Dikarya</taxon>
        <taxon>Basidiomycota</taxon>
        <taxon>Agaricomycotina</taxon>
        <taxon>Agaricomycetes</taxon>
        <taxon>Agaricomycetidae</taxon>
        <taxon>Agaricales</taxon>
        <taxon>Marasmiineae</taxon>
        <taxon>Mycenaceae</taxon>
        <taxon>Mycena</taxon>
    </lineage>
</organism>
<dbReference type="AlphaFoldDB" id="A0AAD6YAQ5"/>
<evidence type="ECO:0000256" key="1">
    <source>
        <dbReference type="SAM" id="MobiDB-lite"/>
    </source>
</evidence>
<protein>
    <submittedName>
        <fullName evidence="2">Uncharacterized protein</fullName>
    </submittedName>
</protein>
<feature type="region of interest" description="Disordered" evidence="1">
    <location>
        <begin position="175"/>
        <end position="203"/>
    </location>
</feature>
<proteinExistence type="predicted"/>
<dbReference type="Proteomes" id="UP001219525">
    <property type="component" value="Unassembled WGS sequence"/>
</dbReference>
<comment type="caution">
    <text evidence="2">The sequence shown here is derived from an EMBL/GenBank/DDBJ whole genome shotgun (WGS) entry which is preliminary data.</text>
</comment>
<feature type="compositionally biased region" description="Basic residues" evidence="1">
    <location>
        <begin position="187"/>
        <end position="196"/>
    </location>
</feature>
<dbReference type="EMBL" id="JARJCW010000032">
    <property type="protein sequence ID" value="KAJ7208851.1"/>
    <property type="molecule type" value="Genomic_DNA"/>
</dbReference>
<feature type="region of interest" description="Disordered" evidence="1">
    <location>
        <begin position="61"/>
        <end position="85"/>
    </location>
</feature>
<reference evidence="2" key="1">
    <citation type="submission" date="2023-03" db="EMBL/GenBank/DDBJ databases">
        <title>Massive genome expansion in bonnet fungi (Mycena s.s.) driven by repeated elements and novel gene families across ecological guilds.</title>
        <authorList>
            <consortium name="Lawrence Berkeley National Laboratory"/>
            <person name="Harder C.B."/>
            <person name="Miyauchi S."/>
            <person name="Viragh M."/>
            <person name="Kuo A."/>
            <person name="Thoen E."/>
            <person name="Andreopoulos B."/>
            <person name="Lu D."/>
            <person name="Skrede I."/>
            <person name="Drula E."/>
            <person name="Henrissat B."/>
            <person name="Morin E."/>
            <person name="Kohler A."/>
            <person name="Barry K."/>
            <person name="LaButti K."/>
            <person name="Morin E."/>
            <person name="Salamov A."/>
            <person name="Lipzen A."/>
            <person name="Mereny Z."/>
            <person name="Hegedus B."/>
            <person name="Baldrian P."/>
            <person name="Stursova M."/>
            <person name="Weitz H."/>
            <person name="Taylor A."/>
            <person name="Grigoriev I.V."/>
            <person name="Nagy L.G."/>
            <person name="Martin F."/>
            <person name="Kauserud H."/>
        </authorList>
    </citation>
    <scope>NUCLEOTIDE SEQUENCE</scope>
    <source>
        <strain evidence="2">9144</strain>
    </source>
</reference>
<keyword evidence="3" id="KW-1185">Reference proteome</keyword>
<name>A0AAD6YAQ5_9AGAR</name>